<keyword evidence="3" id="KW-1185">Reference proteome</keyword>
<sequence length="230" mass="26935">MVIEIYSLDRGLIHQLTKILDDLQQDCNFCFKIECGIHKKVSHIDVLIIDLDLGDRSRSIAEYYKDCEHIKKIFVSHYKDDVFKIFKYHPASFFVKYDYSYVKEELMRCLQEVKKQTGLLFCKQNGRETALPIKNILSISQKDHFAEITMCDGTVNVIHASLGTLKNQLGYRFFLINRSEVVNLDYILSTNGKELDLIDGRRFCVSRRKQKAFLSLYCAYDDHFLVKEGY</sequence>
<gene>
    <name evidence="2" type="ORF">SG0102_03800</name>
</gene>
<dbReference type="RefSeq" id="WP_125118396.1">
    <property type="nucleotide sequence ID" value="NZ_AP019309.1"/>
</dbReference>
<protein>
    <recommendedName>
        <fullName evidence="1">HTH LytTR-type domain-containing protein</fullName>
    </recommendedName>
</protein>
<dbReference type="Pfam" id="PF04397">
    <property type="entry name" value="LytTR"/>
    <property type="match status" value="1"/>
</dbReference>
<dbReference type="EMBL" id="AP019309">
    <property type="protein sequence ID" value="BBH25446.1"/>
    <property type="molecule type" value="Genomic_DNA"/>
</dbReference>
<dbReference type="SMART" id="SM00850">
    <property type="entry name" value="LytTR"/>
    <property type="match status" value="1"/>
</dbReference>
<accession>A0A3G9J3W0</accession>
<dbReference type="AlphaFoldDB" id="A0A3G9J3W0"/>
<dbReference type="Gene3D" id="2.40.50.1020">
    <property type="entry name" value="LytTr DNA-binding domain"/>
    <property type="match status" value="1"/>
</dbReference>
<proteinExistence type="predicted"/>
<dbReference type="GO" id="GO:0003677">
    <property type="term" value="F:DNA binding"/>
    <property type="evidence" value="ECO:0007669"/>
    <property type="project" value="InterPro"/>
</dbReference>
<name>A0A3G9J3W0_9FIRM</name>
<organism evidence="2 3">
    <name type="scientific">Intestinibaculum porci</name>
    <dbReference type="NCBI Taxonomy" id="2487118"/>
    <lineage>
        <taxon>Bacteria</taxon>
        <taxon>Bacillati</taxon>
        <taxon>Bacillota</taxon>
        <taxon>Erysipelotrichia</taxon>
        <taxon>Erysipelotrichales</taxon>
        <taxon>Erysipelotrichaceae</taxon>
        <taxon>Intestinibaculum</taxon>
    </lineage>
</organism>
<dbReference type="InterPro" id="IPR007492">
    <property type="entry name" value="LytTR_DNA-bd_dom"/>
</dbReference>
<dbReference type="PROSITE" id="PS50930">
    <property type="entry name" value="HTH_LYTTR"/>
    <property type="match status" value="1"/>
</dbReference>
<dbReference type="KEGG" id="ebm:SG0102_03800"/>
<dbReference type="InParanoid" id="A0A3G9J3W0"/>
<evidence type="ECO:0000313" key="2">
    <source>
        <dbReference type="EMBL" id="BBH25446.1"/>
    </source>
</evidence>
<reference evidence="2 3" key="1">
    <citation type="submission" date="2018-11" db="EMBL/GenBank/DDBJ databases">
        <title>Novel Erysipelotrichaceae bacterium isolated from small intestine of a swine.</title>
        <authorList>
            <person name="Kim J.S."/>
            <person name="Choe H."/>
            <person name="Lee Y.R."/>
            <person name="Kim K.M."/>
            <person name="Park D.S."/>
        </authorList>
    </citation>
    <scope>NUCLEOTIDE SEQUENCE [LARGE SCALE GENOMIC DNA]</scope>
    <source>
        <strain evidence="2 3">SG0102</strain>
    </source>
</reference>
<evidence type="ECO:0000313" key="3">
    <source>
        <dbReference type="Proteomes" id="UP000268059"/>
    </source>
</evidence>
<evidence type="ECO:0000259" key="1">
    <source>
        <dbReference type="PROSITE" id="PS50930"/>
    </source>
</evidence>
<dbReference type="Proteomes" id="UP000268059">
    <property type="component" value="Chromosome"/>
</dbReference>
<dbReference type="OrthoDB" id="9809318at2"/>
<feature type="domain" description="HTH LytTR-type" evidence="1">
    <location>
        <begin position="131"/>
        <end position="219"/>
    </location>
</feature>